<reference evidence="4 5" key="1">
    <citation type="submission" date="2018-03" db="EMBL/GenBank/DDBJ databases">
        <title>Genomic Encyclopedia of Type Strains, Phase III (KMG-III): the genomes of soil and plant-associated and newly described type strains.</title>
        <authorList>
            <person name="Whitman W."/>
        </authorList>
    </citation>
    <scope>NUCLEOTIDE SEQUENCE [LARGE SCALE GENOMIC DNA]</scope>
    <source>
        <strain evidence="4 5">CGMCC 4.7125</strain>
    </source>
</reference>
<keyword evidence="2 4" id="KW-0378">Hydrolase</keyword>
<comment type="catalytic activity">
    <reaction evidence="3">
        <text>an N-acyl-L-alpha-aminoacyl-tRNA + H2O = an N-acyl-L-amino acid + a tRNA + H(+)</text>
        <dbReference type="Rhea" id="RHEA:54448"/>
        <dbReference type="Rhea" id="RHEA-COMP:10123"/>
        <dbReference type="Rhea" id="RHEA-COMP:13883"/>
        <dbReference type="ChEBI" id="CHEBI:15377"/>
        <dbReference type="ChEBI" id="CHEBI:15378"/>
        <dbReference type="ChEBI" id="CHEBI:59874"/>
        <dbReference type="ChEBI" id="CHEBI:78442"/>
        <dbReference type="ChEBI" id="CHEBI:138191"/>
        <dbReference type="EC" id="3.1.1.29"/>
    </reaction>
</comment>
<dbReference type="Pfam" id="PF01981">
    <property type="entry name" value="PTH2"/>
    <property type="match status" value="1"/>
</dbReference>
<protein>
    <recommendedName>
        <fullName evidence="1">peptidyl-tRNA hydrolase</fullName>
        <ecNumber evidence="1">3.1.1.29</ecNumber>
    </recommendedName>
</protein>
<gene>
    <name evidence="4" type="ORF">B0I33_103296</name>
</gene>
<comment type="caution">
    <text evidence="4">The sequence shown here is derived from an EMBL/GenBank/DDBJ whole genome shotgun (WGS) entry which is preliminary data.</text>
</comment>
<sequence>MRGEPAAAGILDPLAARYATWLGLPAERTAEREPADPGQVRAMPVVLRMERAEPPARTALLEAAARAAVAVCLDERAAEGGEWHDAVRSWVAGHIRKVARRARGAHWHAVQDLPGITVTVAGAEARALLPCRVAELPREVARLQISGSELPPDEPGPAPGDVPSLLLNPHVTMTVGKAAAQVGHGTMLLAALLDAGSRAAWAERGFPCAVRTPDAARWAQAHPGADAEGAWRERRVLAVRDAGFTEVDPGTVTVLVEHHDAR</sequence>
<dbReference type="EMBL" id="PVNH01000003">
    <property type="protein sequence ID" value="PRX49262.1"/>
    <property type="molecule type" value="Genomic_DNA"/>
</dbReference>
<dbReference type="GO" id="GO:0004045">
    <property type="term" value="F:peptidyl-tRNA hydrolase activity"/>
    <property type="evidence" value="ECO:0007669"/>
    <property type="project" value="UniProtKB-EC"/>
</dbReference>
<dbReference type="OrthoDB" id="5184773at2"/>
<evidence type="ECO:0000313" key="5">
    <source>
        <dbReference type="Proteomes" id="UP000238362"/>
    </source>
</evidence>
<organism evidence="4 5">
    <name type="scientific">Prauserella shujinwangii</name>
    <dbReference type="NCBI Taxonomy" id="1453103"/>
    <lineage>
        <taxon>Bacteria</taxon>
        <taxon>Bacillati</taxon>
        <taxon>Actinomycetota</taxon>
        <taxon>Actinomycetes</taxon>
        <taxon>Pseudonocardiales</taxon>
        <taxon>Pseudonocardiaceae</taxon>
        <taxon>Prauserella</taxon>
    </lineage>
</organism>
<evidence type="ECO:0000313" key="4">
    <source>
        <dbReference type="EMBL" id="PRX49262.1"/>
    </source>
</evidence>
<dbReference type="EC" id="3.1.1.29" evidence="1"/>
<dbReference type="InterPro" id="IPR023476">
    <property type="entry name" value="Pep_tRNA_hydro_II_dom_sf"/>
</dbReference>
<dbReference type="InterPro" id="IPR002833">
    <property type="entry name" value="PTH2"/>
</dbReference>
<evidence type="ECO:0000256" key="1">
    <source>
        <dbReference type="ARBA" id="ARBA00013260"/>
    </source>
</evidence>
<name>A0A2T0LYX7_9PSEU</name>
<dbReference type="Proteomes" id="UP000238362">
    <property type="component" value="Unassembled WGS sequence"/>
</dbReference>
<evidence type="ECO:0000256" key="2">
    <source>
        <dbReference type="ARBA" id="ARBA00022801"/>
    </source>
</evidence>
<dbReference type="AlphaFoldDB" id="A0A2T0LYX7"/>
<accession>A0A2T0LYX7</accession>
<evidence type="ECO:0000256" key="3">
    <source>
        <dbReference type="ARBA" id="ARBA00048707"/>
    </source>
</evidence>
<dbReference type="Gene3D" id="3.40.1490.10">
    <property type="entry name" value="Bit1"/>
    <property type="match status" value="1"/>
</dbReference>
<keyword evidence="5" id="KW-1185">Reference proteome</keyword>
<dbReference type="SUPFAM" id="SSF102462">
    <property type="entry name" value="Peptidyl-tRNA hydrolase II"/>
    <property type="match status" value="1"/>
</dbReference>
<dbReference type="RefSeq" id="WP_106177948.1">
    <property type="nucleotide sequence ID" value="NZ_PVNH01000003.1"/>
</dbReference>
<proteinExistence type="predicted"/>